<dbReference type="SUPFAM" id="SSF51395">
    <property type="entry name" value="FMN-linked oxidoreductases"/>
    <property type="match status" value="1"/>
</dbReference>
<evidence type="ECO:0000259" key="11">
    <source>
        <dbReference type="Pfam" id="PF07992"/>
    </source>
</evidence>
<keyword evidence="5" id="KW-0288">FMN</keyword>
<dbReference type="SUPFAM" id="SSF51905">
    <property type="entry name" value="FAD/NAD(P)-binding domain"/>
    <property type="match status" value="1"/>
</dbReference>
<dbReference type="Proteomes" id="UP000247536">
    <property type="component" value="Unassembled WGS sequence"/>
</dbReference>
<dbReference type="InterPro" id="IPR013785">
    <property type="entry name" value="Aldolase_TIM"/>
</dbReference>
<gene>
    <name evidence="12" type="ORF">DMY87_02790</name>
</gene>
<sequence length="680" mass="74526">MTESRDPLLQPFQLKHLTLKNRIMSTAHEPAYSEAGMPTERYRLYHVEKAKGGIALTMTAGSASVSRDSPPAFGNLLAWKDEIVPHLKRLTDDCHEHGCAVMIQLTHLGRRTNWNKGDWLPVLAPSPIREPAHRHFPKEIEDWDIERIVADYATAAARMQDAGLDGIEFEAYGHLMDSFWSPATNRRDDEFGGSLDNRMRFSNMVIDAVRQSVGPDFIVGIRMVADEDWDKGLTRDEGVEIAKRFAGGGKIDFLNIIRGHIEHDASLNNVIPIQGMAASPHLDFAGDVRAATKFPVFHAARIADVATARHAIAEGKLDMVGMTRAHIADPHIVRKIIEGREDQIRPCVGATYCLDRIYEGGEALCIHNAATSREALIPHQLPKAAKSRKAVVVGAGPAGLEAARVLAERGHRVEVLEASGKAGGQVNLMTRNPRRKEMVGIVDWRLSELDRLGVTIHYDTYAGADEVLAHQPDLVVIATGGIAQSPELEEGEDLVISSWDILAGAVKPEGPVLLFDDNGGHPGMSAAEVIAHAGVELEVVSPERFFAPEMGGMNHVPYAKTFAEKNVRVTINTRLSGVRREGNGLVATLGSDFSDVKVERRVAQVVVEHGTMANADLYLELKPLSRNRGAVDYTALIARQEPLPLKDETAGFDLLRIGDAIESRNIHAAIYDALRYCSLL</sequence>
<evidence type="ECO:0000313" key="12">
    <source>
        <dbReference type="EMBL" id="PYB77312.1"/>
    </source>
</evidence>
<dbReference type="InterPro" id="IPR051793">
    <property type="entry name" value="NADH:flavin_oxidoreductase"/>
</dbReference>
<dbReference type="EMBL" id="QJRY01000001">
    <property type="protein sequence ID" value="PYB77312.1"/>
    <property type="molecule type" value="Genomic_DNA"/>
</dbReference>
<evidence type="ECO:0000256" key="3">
    <source>
        <dbReference type="ARBA" id="ARBA00011048"/>
    </source>
</evidence>
<dbReference type="InterPro" id="IPR023753">
    <property type="entry name" value="FAD/NAD-binding_dom"/>
</dbReference>
<dbReference type="PANTHER" id="PTHR42917">
    <property type="entry name" value="2,4-DIENOYL-COA REDUCTASE"/>
    <property type="match status" value="1"/>
</dbReference>
<evidence type="ECO:0000256" key="9">
    <source>
        <dbReference type="ARBA" id="ARBA00023014"/>
    </source>
</evidence>
<evidence type="ECO:0000313" key="13">
    <source>
        <dbReference type="Proteomes" id="UP000247536"/>
    </source>
</evidence>
<evidence type="ECO:0000256" key="7">
    <source>
        <dbReference type="ARBA" id="ARBA00023002"/>
    </source>
</evidence>
<accession>A0ABX5NVV1</accession>
<dbReference type="Pfam" id="PF07992">
    <property type="entry name" value="Pyr_redox_2"/>
    <property type="match status" value="1"/>
</dbReference>
<evidence type="ECO:0000256" key="6">
    <source>
        <dbReference type="ARBA" id="ARBA00022723"/>
    </source>
</evidence>
<dbReference type="InterPro" id="IPR036188">
    <property type="entry name" value="FAD/NAD-bd_sf"/>
</dbReference>
<evidence type="ECO:0000256" key="1">
    <source>
        <dbReference type="ARBA" id="ARBA00001917"/>
    </source>
</evidence>
<organism evidence="12 13">
    <name type="scientific">Rhizobium wuzhouense</name>
    <dbReference type="NCBI Taxonomy" id="1986026"/>
    <lineage>
        <taxon>Bacteria</taxon>
        <taxon>Pseudomonadati</taxon>
        <taxon>Pseudomonadota</taxon>
        <taxon>Alphaproteobacteria</taxon>
        <taxon>Hyphomicrobiales</taxon>
        <taxon>Rhizobiaceae</taxon>
        <taxon>Rhizobium/Agrobacterium group</taxon>
        <taxon>Rhizobium</taxon>
    </lineage>
</organism>
<dbReference type="Pfam" id="PF00724">
    <property type="entry name" value="Oxidored_FMN"/>
    <property type="match status" value="1"/>
</dbReference>
<comment type="cofactor">
    <cofactor evidence="2">
        <name>[4Fe-4S] cluster</name>
        <dbReference type="ChEBI" id="CHEBI:49883"/>
    </cofactor>
</comment>
<comment type="cofactor">
    <cofactor evidence="1">
        <name>FMN</name>
        <dbReference type="ChEBI" id="CHEBI:58210"/>
    </cofactor>
</comment>
<keyword evidence="9" id="KW-0411">Iron-sulfur</keyword>
<protein>
    <submittedName>
        <fullName evidence="12">N-methylproline demethylase</fullName>
    </submittedName>
</protein>
<comment type="similarity">
    <text evidence="3">In the N-terminal section; belongs to the NADH:flavin oxidoreductase/NADH oxidase family.</text>
</comment>
<evidence type="ECO:0000256" key="2">
    <source>
        <dbReference type="ARBA" id="ARBA00001966"/>
    </source>
</evidence>
<dbReference type="Gene3D" id="3.40.50.720">
    <property type="entry name" value="NAD(P)-binding Rossmann-like Domain"/>
    <property type="match status" value="1"/>
</dbReference>
<dbReference type="PANTHER" id="PTHR42917:SF2">
    <property type="entry name" value="2,4-DIENOYL-COA REDUCTASE [(2E)-ENOYL-COA-PRODUCING]"/>
    <property type="match status" value="1"/>
</dbReference>
<comment type="caution">
    <text evidence="12">The sequence shown here is derived from an EMBL/GenBank/DDBJ whole genome shotgun (WGS) entry which is preliminary data.</text>
</comment>
<evidence type="ECO:0000256" key="4">
    <source>
        <dbReference type="ARBA" id="ARBA00022630"/>
    </source>
</evidence>
<dbReference type="InterPro" id="IPR001155">
    <property type="entry name" value="OxRdtase_FMN_N"/>
</dbReference>
<evidence type="ECO:0000256" key="5">
    <source>
        <dbReference type="ARBA" id="ARBA00022643"/>
    </source>
</evidence>
<dbReference type="CDD" id="cd04734">
    <property type="entry name" value="OYE_like_3_FMN"/>
    <property type="match status" value="1"/>
</dbReference>
<proteinExistence type="inferred from homology"/>
<feature type="domain" description="NADH:flavin oxidoreductase/NADH oxidase N-terminal" evidence="10">
    <location>
        <begin position="8"/>
        <end position="343"/>
    </location>
</feature>
<name>A0ABX5NVV1_9HYPH</name>
<keyword evidence="8" id="KW-0408">Iron</keyword>
<evidence type="ECO:0000256" key="8">
    <source>
        <dbReference type="ARBA" id="ARBA00023004"/>
    </source>
</evidence>
<dbReference type="Gene3D" id="3.20.20.70">
    <property type="entry name" value="Aldolase class I"/>
    <property type="match status" value="1"/>
</dbReference>
<reference evidence="12 13" key="1">
    <citation type="submission" date="2018-06" db="EMBL/GenBank/DDBJ databases">
        <title>Rhizobium wuzhouense sp. nov., isolated from roots of Oryza officinalis.</title>
        <authorList>
            <person name="Yuan T."/>
        </authorList>
    </citation>
    <scope>NUCLEOTIDE SEQUENCE [LARGE SCALE GENOMIC DNA]</scope>
    <source>
        <strain evidence="12 13">W44</strain>
    </source>
</reference>
<keyword evidence="13" id="KW-1185">Reference proteome</keyword>
<keyword evidence="7" id="KW-0560">Oxidoreductase</keyword>
<keyword evidence="4" id="KW-0285">Flavoprotein</keyword>
<dbReference type="Gene3D" id="3.50.50.60">
    <property type="entry name" value="FAD/NAD(P)-binding domain"/>
    <property type="match status" value="1"/>
</dbReference>
<feature type="domain" description="FAD/NAD(P)-binding" evidence="11">
    <location>
        <begin position="389"/>
        <end position="620"/>
    </location>
</feature>
<keyword evidence="6" id="KW-0479">Metal-binding</keyword>
<dbReference type="RefSeq" id="WP_110789747.1">
    <property type="nucleotide sequence ID" value="NZ_QJRY01000001.1"/>
</dbReference>
<evidence type="ECO:0000259" key="10">
    <source>
        <dbReference type="Pfam" id="PF00724"/>
    </source>
</evidence>